<protein>
    <submittedName>
        <fullName evidence="2">DUF397 domain-containing protein</fullName>
    </submittedName>
</protein>
<sequence length="71" mass="7727">MANDIYNRSLTGAQFRPLCGGNQQQDGMESCVEVAEVPGEPDLIAVRDGKHPEREPLRFTRSDLAAAGLQV</sequence>
<comment type="caution">
    <text evidence="2">The sequence shown here is derived from an EMBL/GenBank/DDBJ whole genome shotgun (WGS) entry which is preliminary data.</text>
</comment>
<proteinExistence type="predicted"/>
<evidence type="ECO:0000259" key="1">
    <source>
        <dbReference type="Pfam" id="PF04149"/>
    </source>
</evidence>
<organism evidence="2 3">
    <name type="scientific">Nonomuraea harbinensis</name>
    <dbReference type="NCBI Taxonomy" id="1286938"/>
    <lineage>
        <taxon>Bacteria</taxon>
        <taxon>Bacillati</taxon>
        <taxon>Actinomycetota</taxon>
        <taxon>Actinomycetes</taxon>
        <taxon>Streptosporangiales</taxon>
        <taxon>Streptosporangiaceae</taxon>
        <taxon>Nonomuraea</taxon>
    </lineage>
</organism>
<dbReference type="RefSeq" id="WP_219546472.1">
    <property type="nucleotide sequence ID" value="NZ_JAHKRN010000024.1"/>
</dbReference>
<keyword evidence="3" id="KW-1185">Reference proteome</keyword>
<gene>
    <name evidence="2" type="ORF">ACFPUY_38390</name>
</gene>
<evidence type="ECO:0000313" key="3">
    <source>
        <dbReference type="Proteomes" id="UP001596096"/>
    </source>
</evidence>
<feature type="domain" description="DUF397" evidence="1">
    <location>
        <begin position="27"/>
        <end position="66"/>
    </location>
</feature>
<dbReference type="InterPro" id="IPR007278">
    <property type="entry name" value="DUF397"/>
</dbReference>
<dbReference type="EMBL" id="JBHSNW010000029">
    <property type="protein sequence ID" value="MFC5820999.1"/>
    <property type="molecule type" value="Genomic_DNA"/>
</dbReference>
<accession>A0ABW1C5U1</accession>
<name>A0ABW1C5U1_9ACTN</name>
<dbReference type="Proteomes" id="UP001596096">
    <property type="component" value="Unassembled WGS sequence"/>
</dbReference>
<dbReference type="Pfam" id="PF04149">
    <property type="entry name" value="DUF397"/>
    <property type="match status" value="1"/>
</dbReference>
<evidence type="ECO:0000313" key="2">
    <source>
        <dbReference type="EMBL" id="MFC5820999.1"/>
    </source>
</evidence>
<reference evidence="3" key="1">
    <citation type="journal article" date="2019" name="Int. J. Syst. Evol. Microbiol.">
        <title>The Global Catalogue of Microorganisms (GCM) 10K type strain sequencing project: providing services to taxonomists for standard genome sequencing and annotation.</title>
        <authorList>
            <consortium name="The Broad Institute Genomics Platform"/>
            <consortium name="The Broad Institute Genome Sequencing Center for Infectious Disease"/>
            <person name="Wu L."/>
            <person name="Ma J."/>
        </authorList>
    </citation>
    <scope>NUCLEOTIDE SEQUENCE [LARGE SCALE GENOMIC DNA]</scope>
    <source>
        <strain evidence="3">CGMCC 4.7106</strain>
    </source>
</reference>